<proteinExistence type="predicted"/>
<gene>
    <name evidence="1" type="ORF">N180_12065</name>
</gene>
<reference evidence="1 2" key="1">
    <citation type="journal article" date="1992" name="Int. J. Syst. Bacteriol.">
        <title>Sphingobacterium antarcticus sp. nov. a Psychrotrophic Bacterium from the Soils of Schirmacher Oasis, Antarctica.</title>
        <authorList>
            <person name="Shivaji S."/>
            <person name="Ray M.K."/>
            <person name="Rao N.S."/>
            <person name="Saiserr L."/>
            <person name="Jagannadham M.V."/>
            <person name="Kumar G.S."/>
            <person name="Reddy G."/>
            <person name="Bhargava P.M."/>
        </authorList>
    </citation>
    <scope>NUCLEOTIDE SEQUENCE [LARGE SCALE GENOMIC DNA]</scope>
    <source>
        <strain evidence="1 2">4BY</strain>
    </source>
</reference>
<dbReference type="AlphaFoldDB" id="A0A081PM71"/>
<protein>
    <submittedName>
        <fullName evidence="1">Uncharacterized protein</fullName>
    </submittedName>
</protein>
<evidence type="ECO:0000313" key="1">
    <source>
        <dbReference type="EMBL" id="KEQ31794.1"/>
    </source>
</evidence>
<comment type="caution">
    <text evidence="1">The sequence shown here is derived from an EMBL/GenBank/DDBJ whole genome shotgun (WGS) entry which is preliminary data.</text>
</comment>
<organism evidence="1 2">
    <name type="scientific">Pedobacter antarcticus 4BY</name>
    <dbReference type="NCBI Taxonomy" id="1358423"/>
    <lineage>
        <taxon>Bacteria</taxon>
        <taxon>Pseudomonadati</taxon>
        <taxon>Bacteroidota</taxon>
        <taxon>Sphingobacteriia</taxon>
        <taxon>Sphingobacteriales</taxon>
        <taxon>Sphingobacteriaceae</taxon>
        <taxon>Pedobacter</taxon>
    </lineage>
</organism>
<dbReference type="EMBL" id="JNFF01000001">
    <property type="protein sequence ID" value="KEQ31794.1"/>
    <property type="molecule type" value="Genomic_DNA"/>
</dbReference>
<sequence>MLDAATSGIGGFVNGFLSGIIGGGTSTPTSQQIDLKINSQIAISGTSTIQSNLFDNVFALPGTLNNRNNLPFYPEYNLPMGIYYLSNAPKVTYKELSYNLDIPATSTGVRTKSTFTIDETSYQLVFNPSLSSFADIQNIRKEVLYLPSASAANKIDYEASGLQGENVAGKAIFSAVNYITLKASSSSTYYNGNRIVVRISFDVVPKNGSPRVKIVKTFKTTLQKN</sequence>
<name>A0A081PM71_9SPHI</name>
<dbReference type="Proteomes" id="UP000028007">
    <property type="component" value="Unassembled WGS sequence"/>
</dbReference>
<keyword evidence="2" id="KW-1185">Reference proteome</keyword>
<accession>A0A081PM71</accession>
<evidence type="ECO:0000313" key="2">
    <source>
        <dbReference type="Proteomes" id="UP000028007"/>
    </source>
</evidence>